<dbReference type="GO" id="GO:0016788">
    <property type="term" value="F:hydrolase activity, acting on ester bonds"/>
    <property type="evidence" value="ECO:0007669"/>
    <property type="project" value="UniProtKB-ARBA"/>
</dbReference>
<dbReference type="InterPro" id="IPR015883">
    <property type="entry name" value="Glyco_hydro_20_cat"/>
</dbReference>
<dbReference type="EC" id="3.2.1.52" evidence="3"/>
<dbReference type="InterPro" id="IPR015882">
    <property type="entry name" value="HEX_bac_N"/>
</dbReference>
<comment type="catalytic activity">
    <reaction evidence="1">
        <text>Hydrolysis of terminal non-reducing N-acetyl-D-hexosamine residues in N-acetyl-beta-D-hexosaminides.</text>
        <dbReference type="EC" id="3.2.1.52"/>
    </reaction>
</comment>
<feature type="domain" description="Beta-hexosaminidase bacterial type N-terminal" evidence="9">
    <location>
        <begin position="230"/>
        <end position="354"/>
    </location>
</feature>
<dbReference type="RefSeq" id="WP_140621528.1">
    <property type="nucleotide sequence ID" value="NZ_VFRQ01000005.1"/>
</dbReference>
<evidence type="ECO:0000256" key="5">
    <source>
        <dbReference type="ARBA" id="ARBA00023295"/>
    </source>
</evidence>
<dbReference type="AlphaFoldDB" id="A0A501WED8"/>
<evidence type="ECO:0000313" key="11">
    <source>
        <dbReference type="EMBL" id="TPE43906.1"/>
    </source>
</evidence>
<dbReference type="InterPro" id="IPR036514">
    <property type="entry name" value="SGNH_hydro_sf"/>
</dbReference>
<comment type="caution">
    <text evidence="11">The sequence shown here is derived from an EMBL/GenBank/DDBJ whole genome shotgun (WGS) entry which is preliminary data.</text>
</comment>
<reference evidence="11 12" key="1">
    <citation type="submission" date="2019-06" db="EMBL/GenBank/DDBJ databases">
        <title>A novel bacterium of genus Pontibacter, isolated from marine sediment.</title>
        <authorList>
            <person name="Huang H."/>
            <person name="Mo K."/>
            <person name="Hu Y."/>
        </authorList>
    </citation>
    <scope>NUCLEOTIDE SEQUENCE [LARGE SCALE GENOMIC DNA]</scope>
    <source>
        <strain evidence="11 12">HB172049</strain>
    </source>
</reference>
<dbReference type="GO" id="GO:0005975">
    <property type="term" value="P:carbohydrate metabolic process"/>
    <property type="evidence" value="ECO:0007669"/>
    <property type="project" value="InterPro"/>
</dbReference>
<proteinExistence type="inferred from homology"/>
<dbReference type="InterPro" id="IPR017853">
    <property type="entry name" value="GH"/>
</dbReference>
<feature type="chain" id="PRO_5021438524" description="beta-N-acetylhexosaminidase" evidence="7">
    <location>
        <begin position="20"/>
        <end position="870"/>
    </location>
</feature>
<dbReference type="SUPFAM" id="SSF55545">
    <property type="entry name" value="beta-N-acetylhexosaminidase-like domain"/>
    <property type="match status" value="1"/>
</dbReference>
<evidence type="ECO:0000256" key="3">
    <source>
        <dbReference type="ARBA" id="ARBA00012663"/>
    </source>
</evidence>
<feature type="domain" description="SGNH hydrolase-type esterase" evidence="10">
    <location>
        <begin position="54"/>
        <end position="213"/>
    </location>
</feature>
<name>A0A501WED8_9BACT</name>
<dbReference type="SUPFAM" id="SSF51445">
    <property type="entry name" value="(Trans)glycosidases"/>
    <property type="match status" value="1"/>
</dbReference>
<keyword evidence="12" id="KW-1185">Reference proteome</keyword>
<gene>
    <name evidence="11" type="ORF">FJM65_10790</name>
</gene>
<dbReference type="InterPro" id="IPR029018">
    <property type="entry name" value="Hex-like_dom2"/>
</dbReference>
<keyword evidence="4" id="KW-0378">Hydrolase</keyword>
<dbReference type="OrthoDB" id="9763537at2"/>
<dbReference type="Proteomes" id="UP000316727">
    <property type="component" value="Unassembled WGS sequence"/>
</dbReference>
<dbReference type="PANTHER" id="PTHR22600">
    <property type="entry name" value="BETA-HEXOSAMINIDASE"/>
    <property type="match status" value="1"/>
</dbReference>
<evidence type="ECO:0000256" key="1">
    <source>
        <dbReference type="ARBA" id="ARBA00001231"/>
    </source>
</evidence>
<feature type="signal peptide" evidence="7">
    <location>
        <begin position="1"/>
        <end position="19"/>
    </location>
</feature>
<evidence type="ECO:0000256" key="6">
    <source>
        <dbReference type="PIRSR" id="PIRSR625705-1"/>
    </source>
</evidence>
<evidence type="ECO:0000256" key="4">
    <source>
        <dbReference type="ARBA" id="ARBA00022801"/>
    </source>
</evidence>
<dbReference type="Pfam" id="PF02838">
    <property type="entry name" value="Glyco_hydro_20b"/>
    <property type="match status" value="1"/>
</dbReference>
<dbReference type="InterPro" id="IPR025705">
    <property type="entry name" value="Beta_hexosaminidase_sua/sub"/>
</dbReference>
<dbReference type="InterPro" id="IPR013830">
    <property type="entry name" value="SGNH_hydro"/>
</dbReference>
<dbReference type="GO" id="GO:0004563">
    <property type="term" value="F:beta-N-acetylhexosaminidase activity"/>
    <property type="evidence" value="ECO:0007669"/>
    <property type="project" value="UniProtKB-EC"/>
</dbReference>
<dbReference type="Gene3D" id="3.30.379.10">
    <property type="entry name" value="Chitobiase/beta-hexosaminidase domain 2-like"/>
    <property type="match status" value="1"/>
</dbReference>
<evidence type="ECO:0000259" key="10">
    <source>
        <dbReference type="Pfam" id="PF13472"/>
    </source>
</evidence>
<comment type="similarity">
    <text evidence="2">Belongs to the glycosyl hydrolase 20 family.</text>
</comment>
<sequence length="870" mass="98058">MRKLPALFLLLLLCGASWAQVKPVQLADSLFSTYYHQRATHFRNLPHTRGDIIFIGNSISDGGEWSELFADLRVKNRGISGDTSPGVVNRIGEVAARKPAKVFLMIGTNDLVRGISPDSLLQNIFWLSGYLKEKSPATKLFVQSILPVNDSFGKFSGHTRNGQVIQEVNAALQAAAPTRGYTYLDLHTPFSDASGKLNASYTNDGLHLNGDGYTFWKHLVYDEVYGLQEKPSIIPKPQQLQWTGGAFPLYKSKTIVVQDPALQKEAERLRSMLADKGLKVRIKEKAAPGEPHIALVLEKTDAPRLQAEAYTLAVTNDKVQLKANTAHGIFNGLQTLGQLMRDGAVIPGCEVRDWPAFGWRGYMVDVGRNYQSMEMLKEQIDVMARYKLNVFHFHLTEDIAWRLEVPRYPQLTAPEHMARNKGAYYTVAEMQELIQYCKDRYITLVPEIDMPGHSAAFTRAMSVDMQSEEGLTYLKNILNDFCDTYDVPYVHIGGDEVKINNKDFLPQVTAWLHERGKKTIGWDPGGNLDRATIRQLWMKDGATNPDHTYIESRHLYLNHMDPLEAVATIFSRQFSDRVAGDSTVLGATLCLWHDRNVHRQEDVLLMNPVYPGMLAFAERSWQGGGHEKWIANIPADQPERVQEFREFENRLLDQRQSYFQNMPFPYAAQAAMNWKLFGPYKNKGDMTASFAPERKSFKGKKPAAEAVGGTVVLRHFWHPLVAGVLEKPEENTTWYATSRFWSDVDTTGFFWVGFQNLSRSYNSDSPAAGTWDDRGSAVYLNGQLIAPPRWKRPGQKGNSEVPLLDEGYEFRAPVAAPVKKGWNTVLVKLPVGSFKGKDWQNPLKWMFTFVPSGSEAGAGNELIKEEQLVN</sequence>
<keyword evidence="7" id="KW-0732">Signal</keyword>
<evidence type="ECO:0000256" key="7">
    <source>
        <dbReference type="SAM" id="SignalP"/>
    </source>
</evidence>
<dbReference type="Pfam" id="PF00728">
    <property type="entry name" value="Glyco_hydro_20"/>
    <property type="match status" value="1"/>
</dbReference>
<accession>A0A501WED8</accession>
<feature type="active site" description="Proton donor" evidence="6">
    <location>
        <position position="496"/>
    </location>
</feature>
<evidence type="ECO:0000259" key="8">
    <source>
        <dbReference type="Pfam" id="PF00728"/>
    </source>
</evidence>
<dbReference type="Gene3D" id="3.40.50.1110">
    <property type="entry name" value="SGNH hydrolase"/>
    <property type="match status" value="1"/>
</dbReference>
<evidence type="ECO:0000256" key="2">
    <source>
        <dbReference type="ARBA" id="ARBA00006285"/>
    </source>
</evidence>
<organism evidence="11 12">
    <name type="scientific">Pontibacter mangrovi</name>
    <dbReference type="NCBI Taxonomy" id="2589816"/>
    <lineage>
        <taxon>Bacteria</taxon>
        <taxon>Pseudomonadati</taxon>
        <taxon>Bacteroidota</taxon>
        <taxon>Cytophagia</taxon>
        <taxon>Cytophagales</taxon>
        <taxon>Hymenobacteraceae</taxon>
        <taxon>Pontibacter</taxon>
    </lineage>
</organism>
<dbReference type="SUPFAM" id="SSF52266">
    <property type="entry name" value="SGNH hydrolase"/>
    <property type="match status" value="1"/>
</dbReference>
<dbReference type="Gene3D" id="3.20.20.80">
    <property type="entry name" value="Glycosidases"/>
    <property type="match status" value="1"/>
</dbReference>
<dbReference type="Pfam" id="PF13472">
    <property type="entry name" value="Lipase_GDSL_2"/>
    <property type="match status" value="1"/>
</dbReference>
<keyword evidence="5" id="KW-0326">Glycosidase</keyword>
<protein>
    <recommendedName>
        <fullName evidence="3">beta-N-acetylhexosaminidase</fullName>
        <ecNumber evidence="3">3.2.1.52</ecNumber>
    </recommendedName>
</protein>
<dbReference type="GO" id="GO:0030203">
    <property type="term" value="P:glycosaminoglycan metabolic process"/>
    <property type="evidence" value="ECO:0007669"/>
    <property type="project" value="TreeGrafter"/>
</dbReference>
<dbReference type="GO" id="GO:0016020">
    <property type="term" value="C:membrane"/>
    <property type="evidence" value="ECO:0007669"/>
    <property type="project" value="TreeGrafter"/>
</dbReference>
<evidence type="ECO:0000313" key="12">
    <source>
        <dbReference type="Proteomes" id="UP000316727"/>
    </source>
</evidence>
<dbReference type="EMBL" id="VFRQ01000005">
    <property type="protein sequence ID" value="TPE43906.1"/>
    <property type="molecule type" value="Genomic_DNA"/>
</dbReference>
<evidence type="ECO:0000259" key="9">
    <source>
        <dbReference type="Pfam" id="PF02838"/>
    </source>
</evidence>
<dbReference type="PRINTS" id="PR00738">
    <property type="entry name" value="GLHYDRLASE20"/>
</dbReference>
<dbReference type="PANTHER" id="PTHR22600:SF57">
    <property type="entry name" value="BETA-N-ACETYLHEXOSAMINIDASE"/>
    <property type="match status" value="1"/>
</dbReference>
<feature type="domain" description="Glycoside hydrolase family 20 catalytic" evidence="8">
    <location>
        <begin position="357"/>
        <end position="519"/>
    </location>
</feature>